<organism evidence="1 2">
    <name type="scientific">Burkholderia ubonensis</name>
    <dbReference type="NCBI Taxonomy" id="101571"/>
    <lineage>
        <taxon>Bacteria</taxon>
        <taxon>Pseudomonadati</taxon>
        <taxon>Pseudomonadota</taxon>
        <taxon>Betaproteobacteria</taxon>
        <taxon>Burkholderiales</taxon>
        <taxon>Burkholderiaceae</taxon>
        <taxon>Burkholderia</taxon>
        <taxon>Burkholderia cepacia complex</taxon>
    </lineage>
</organism>
<comment type="caution">
    <text evidence="1">The sequence shown here is derived from an EMBL/GenBank/DDBJ whole genome shotgun (WGS) entry which is preliminary data.</text>
</comment>
<name>A0A103RKL7_9BURK</name>
<evidence type="ECO:0000313" key="2">
    <source>
        <dbReference type="Proteomes" id="UP000064029"/>
    </source>
</evidence>
<sequence length="103" mass="11475">MLVFHYYWMISHLQNQAGGGYLKPDILVAQIEVCKLLNLSPETAAKMVSFEDGYRSQLHEEDAYACAGVVQDYWDRPDRALVFDPGTCTADYAAALRAVGARS</sequence>
<dbReference type="Proteomes" id="UP000064029">
    <property type="component" value="Unassembled WGS sequence"/>
</dbReference>
<accession>A0A103RKL7</accession>
<dbReference type="AlphaFoldDB" id="A0A103RKL7"/>
<proteinExistence type="predicted"/>
<protein>
    <submittedName>
        <fullName evidence="1">Uncharacterized protein</fullName>
    </submittedName>
</protein>
<dbReference type="OrthoDB" id="9006303at2"/>
<dbReference type="EMBL" id="LOXM01000097">
    <property type="protein sequence ID" value="KVG69522.1"/>
    <property type="molecule type" value="Genomic_DNA"/>
</dbReference>
<evidence type="ECO:0000313" key="1">
    <source>
        <dbReference type="EMBL" id="KVG69522.1"/>
    </source>
</evidence>
<reference evidence="1 2" key="1">
    <citation type="submission" date="2015-11" db="EMBL/GenBank/DDBJ databases">
        <title>Expanding the genomic diversity of Burkholderia species for the development of highly accurate diagnostics.</title>
        <authorList>
            <person name="Sahl J."/>
            <person name="Keim P."/>
            <person name="Wagner D."/>
        </authorList>
    </citation>
    <scope>NUCLEOTIDE SEQUENCE [LARGE SCALE GENOMIC DNA]</scope>
    <source>
        <strain evidence="1 2">MSMB2036</strain>
    </source>
</reference>
<gene>
    <name evidence="1" type="ORF">WJ33_22490</name>
</gene>